<sequence>MRLDIVGESSAALLCRLVGLAAQHDLVAPEMEVRVTEDGMAVRLDLELDGPPGVIVAEKMLRCIGVEAVALDGVPL</sequence>
<keyword evidence="2" id="KW-1185">Reference proteome</keyword>
<dbReference type="Proteomes" id="UP000575241">
    <property type="component" value="Unassembled WGS sequence"/>
</dbReference>
<reference evidence="1 2" key="1">
    <citation type="submission" date="2020-08" db="EMBL/GenBank/DDBJ databases">
        <title>Functional genomics of gut bacteria from endangered species of beetles.</title>
        <authorList>
            <person name="Carlos-Shanley C."/>
        </authorList>
    </citation>
    <scope>NUCLEOTIDE SEQUENCE [LARGE SCALE GENOMIC DNA]</scope>
    <source>
        <strain evidence="1 2">S00224</strain>
    </source>
</reference>
<name>A0A7W7K188_9SPHN</name>
<gene>
    <name evidence="1" type="ORF">HNP52_001561</name>
</gene>
<dbReference type="EMBL" id="JACHLN010000001">
    <property type="protein sequence ID" value="MBB4838510.1"/>
    <property type="molecule type" value="Genomic_DNA"/>
</dbReference>
<dbReference type="AlphaFoldDB" id="A0A7W7K188"/>
<proteinExistence type="predicted"/>
<evidence type="ECO:0000313" key="1">
    <source>
        <dbReference type="EMBL" id="MBB4838510.1"/>
    </source>
</evidence>
<dbReference type="RefSeq" id="WP_184164765.1">
    <property type="nucleotide sequence ID" value="NZ_JACHLN010000001.1"/>
</dbReference>
<comment type="caution">
    <text evidence="1">The sequence shown here is derived from an EMBL/GenBank/DDBJ whole genome shotgun (WGS) entry which is preliminary data.</text>
</comment>
<accession>A0A7W7K188</accession>
<evidence type="ECO:0000313" key="2">
    <source>
        <dbReference type="Proteomes" id="UP000575241"/>
    </source>
</evidence>
<protein>
    <submittedName>
        <fullName evidence="1">Uncharacterized protein</fullName>
    </submittedName>
</protein>
<organism evidence="1 2">
    <name type="scientific">Sphingomonas kyeonggiensis</name>
    <dbReference type="NCBI Taxonomy" id="1268553"/>
    <lineage>
        <taxon>Bacteria</taxon>
        <taxon>Pseudomonadati</taxon>
        <taxon>Pseudomonadota</taxon>
        <taxon>Alphaproteobacteria</taxon>
        <taxon>Sphingomonadales</taxon>
        <taxon>Sphingomonadaceae</taxon>
        <taxon>Sphingomonas</taxon>
    </lineage>
</organism>